<evidence type="ECO:0000313" key="2">
    <source>
        <dbReference type="EMBL" id="GFJ95647.1"/>
    </source>
</evidence>
<dbReference type="EMBL" id="BLPG01000002">
    <property type="protein sequence ID" value="GFJ95647.1"/>
    <property type="molecule type" value="Genomic_DNA"/>
</dbReference>
<dbReference type="Proteomes" id="UP000482960">
    <property type="component" value="Unassembled WGS sequence"/>
</dbReference>
<dbReference type="InterPro" id="IPR016181">
    <property type="entry name" value="Acyl_CoA_acyltransferase"/>
</dbReference>
<proteinExistence type="predicted"/>
<protein>
    <submittedName>
        <fullName evidence="2">N-acetyltransferase</fullName>
    </submittedName>
</protein>
<dbReference type="GO" id="GO:0016747">
    <property type="term" value="F:acyltransferase activity, transferring groups other than amino-acyl groups"/>
    <property type="evidence" value="ECO:0007669"/>
    <property type="project" value="InterPro"/>
</dbReference>
<dbReference type="PROSITE" id="PS51186">
    <property type="entry name" value="GNAT"/>
    <property type="match status" value="1"/>
</dbReference>
<dbReference type="Gene3D" id="3.40.630.30">
    <property type="match status" value="1"/>
</dbReference>
<reference evidence="2 3" key="1">
    <citation type="submission" date="2020-03" db="EMBL/GenBank/DDBJ databases">
        <title>Whole genome shotgun sequence of Phytohabitans rumicis NBRC 108638.</title>
        <authorList>
            <person name="Komaki H."/>
            <person name="Tamura T."/>
        </authorList>
    </citation>
    <scope>NUCLEOTIDE SEQUENCE [LARGE SCALE GENOMIC DNA]</scope>
    <source>
        <strain evidence="2 3">NBRC 108638</strain>
    </source>
</reference>
<dbReference type="Pfam" id="PF00583">
    <property type="entry name" value="Acetyltransf_1"/>
    <property type="match status" value="1"/>
</dbReference>
<comment type="caution">
    <text evidence="2">The sequence shown here is derived from an EMBL/GenBank/DDBJ whole genome shotgun (WGS) entry which is preliminary data.</text>
</comment>
<evidence type="ECO:0000259" key="1">
    <source>
        <dbReference type="PROSITE" id="PS51186"/>
    </source>
</evidence>
<dbReference type="AlphaFoldDB" id="A0A6V8LNI5"/>
<sequence length="319" mass="35134">MTKPVIRPLRVGEHTLFQSMPEPPTVGVALLGRDFAETMAARQYRPEWTWVALDGDAVIARAAWWGGPDDDAPVALDWFDPGTDPMVGAELLRAASFTVDYHLMLPPDWRDVPDTHRAAQARIAAAGAAGFAPVLERLRYRWTPADGLPERPARLTYHPVSDDAVLRDVMGRILIGSLDFHQRQAIEREGVEAALADDLEFLAWLPSPRDWWRLARDDAGDLAGIVIPARNHASPIIAYVGVLPEARGHGFAYDLLAEGTHILVEQGAEIITADTDVTNTPMAATFTRAGYPVAQRRLILRPTGDEQRQRGGQHRRAGA</sequence>
<organism evidence="2 3">
    <name type="scientific">Phytohabitans rumicis</name>
    <dbReference type="NCBI Taxonomy" id="1076125"/>
    <lineage>
        <taxon>Bacteria</taxon>
        <taxon>Bacillati</taxon>
        <taxon>Actinomycetota</taxon>
        <taxon>Actinomycetes</taxon>
        <taxon>Micromonosporales</taxon>
        <taxon>Micromonosporaceae</taxon>
    </lineage>
</organism>
<accession>A0A6V8LNI5</accession>
<dbReference type="SUPFAM" id="SSF55729">
    <property type="entry name" value="Acyl-CoA N-acyltransferases (Nat)"/>
    <property type="match status" value="1"/>
</dbReference>
<gene>
    <name evidence="2" type="ORF">Prum_092890</name>
</gene>
<dbReference type="InterPro" id="IPR000182">
    <property type="entry name" value="GNAT_dom"/>
</dbReference>
<name>A0A6V8LNI5_9ACTN</name>
<keyword evidence="2" id="KW-0808">Transferase</keyword>
<evidence type="ECO:0000313" key="3">
    <source>
        <dbReference type="Proteomes" id="UP000482960"/>
    </source>
</evidence>
<keyword evidence="3" id="KW-1185">Reference proteome</keyword>
<feature type="domain" description="N-acetyltransferase" evidence="1">
    <location>
        <begin position="169"/>
        <end position="311"/>
    </location>
</feature>
<reference evidence="2 3" key="2">
    <citation type="submission" date="2020-03" db="EMBL/GenBank/DDBJ databases">
        <authorList>
            <person name="Ichikawa N."/>
            <person name="Kimura A."/>
            <person name="Kitahashi Y."/>
            <person name="Uohara A."/>
        </authorList>
    </citation>
    <scope>NUCLEOTIDE SEQUENCE [LARGE SCALE GENOMIC DNA]</scope>
    <source>
        <strain evidence="2 3">NBRC 108638</strain>
    </source>
</reference>